<feature type="coiled-coil region" evidence="1">
    <location>
        <begin position="159"/>
        <end position="189"/>
    </location>
</feature>
<evidence type="ECO:0000313" key="4">
    <source>
        <dbReference type="WBParaSite" id="Csp11.Scaffold629.g8524.t1"/>
    </source>
</evidence>
<dbReference type="WBParaSite" id="Csp11.Scaffold629.g8524.t1">
    <property type="protein sequence ID" value="Csp11.Scaffold629.g8524.t1"/>
    <property type="gene ID" value="Csp11.Scaffold629.g8524"/>
</dbReference>
<sequence length="207" mass="23693">MFEELSDGGATNDGEEQRMQMQNMQQEKQEFGSEDDMDDFLGDAPMLPEDDIPQDSTEQPRSTKSSSADPKKEEEMEEDEEDEEPIAPTQLGDAIDSLMMHWCQLLTNVSVKAPVPPPSTLDHVKEVAEVCSKRFRDASIDVNNEFTRLGVQWEMEQIREQEKIEATNLDEAIDRQEKLLDAARNLLRTRVETYEREHPNAGKQFTT</sequence>
<dbReference type="AlphaFoldDB" id="A0A1I7UEJ5"/>
<dbReference type="Proteomes" id="UP000095282">
    <property type="component" value="Unplaced"/>
</dbReference>
<feature type="compositionally biased region" description="Polar residues" evidence="2">
    <location>
        <begin position="54"/>
        <end position="68"/>
    </location>
</feature>
<reference evidence="4" key="1">
    <citation type="submission" date="2016-11" db="UniProtKB">
        <authorList>
            <consortium name="WormBaseParasite"/>
        </authorList>
    </citation>
    <scope>IDENTIFICATION</scope>
</reference>
<evidence type="ECO:0000256" key="2">
    <source>
        <dbReference type="SAM" id="MobiDB-lite"/>
    </source>
</evidence>
<name>A0A1I7UEJ5_9PELO</name>
<accession>A0A1I7UEJ5</accession>
<feature type="compositionally biased region" description="Acidic residues" evidence="2">
    <location>
        <begin position="32"/>
        <end position="41"/>
    </location>
</feature>
<keyword evidence="3" id="KW-1185">Reference proteome</keyword>
<proteinExistence type="predicted"/>
<organism evidence="3 4">
    <name type="scientific">Caenorhabditis tropicalis</name>
    <dbReference type="NCBI Taxonomy" id="1561998"/>
    <lineage>
        <taxon>Eukaryota</taxon>
        <taxon>Metazoa</taxon>
        <taxon>Ecdysozoa</taxon>
        <taxon>Nematoda</taxon>
        <taxon>Chromadorea</taxon>
        <taxon>Rhabditida</taxon>
        <taxon>Rhabditina</taxon>
        <taxon>Rhabditomorpha</taxon>
        <taxon>Rhabditoidea</taxon>
        <taxon>Rhabditidae</taxon>
        <taxon>Peloderinae</taxon>
        <taxon>Caenorhabditis</taxon>
    </lineage>
</organism>
<keyword evidence="1" id="KW-0175">Coiled coil</keyword>
<evidence type="ECO:0000256" key="1">
    <source>
        <dbReference type="SAM" id="Coils"/>
    </source>
</evidence>
<feature type="region of interest" description="Disordered" evidence="2">
    <location>
        <begin position="1"/>
        <end position="86"/>
    </location>
</feature>
<dbReference type="STRING" id="1561998.A0A1I7UEJ5"/>
<evidence type="ECO:0000313" key="3">
    <source>
        <dbReference type="Proteomes" id="UP000095282"/>
    </source>
</evidence>
<feature type="compositionally biased region" description="Acidic residues" evidence="2">
    <location>
        <begin position="75"/>
        <end position="85"/>
    </location>
</feature>
<protein>
    <submittedName>
        <fullName evidence="4">Mediator of RNA polymerase II transcription subunit 28</fullName>
    </submittedName>
</protein>
<dbReference type="eggNOG" id="ENOG502SD7Z">
    <property type="taxonomic scope" value="Eukaryota"/>
</dbReference>